<dbReference type="PANTHER" id="PTHR31080:SF303">
    <property type="entry name" value="PECTINESTERASE 1-LIKE"/>
    <property type="match status" value="1"/>
</dbReference>
<keyword evidence="1" id="KW-0732">Signal</keyword>
<dbReference type="PANTHER" id="PTHR31080">
    <property type="entry name" value="PECTINESTERASE INHIBITOR-LIKE"/>
    <property type="match status" value="1"/>
</dbReference>
<dbReference type="InterPro" id="IPR035513">
    <property type="entry name" value="Invertase/methylesterase_inhib"/>
</dbReference>
<evidence type="ECO:0000259" key="3">
    <source>
        <dbReference type="SMART" id="SM00856"/>
    </source>
</evidence>
<evidence type="ECO:0000256" key="2">
    <source>
        <dbReference type="SAM" id="MobiDB-lite"/>
    </source>
</evidence>
<dbReference type="InterPro" id="IPR006501">
    <property type="entry name" value="Pectinesterase_inhib_dom"/>
</dbReference>
<dbReference type="Gene3D" id="1.20.140.40">
    <property type="entry name" value="Invertase/pectin methylesterase inhibitor family protein"/>
    <property type="match status" value="1"/>
</dbReference>
<name>A0AAV6X9X1_9LAMI</name>
<dbReference type="SUPFAM" id="SSF101148">
    <property type="entry name" value="Plant invertase/pectin methylesterase inhibitor"/>
    <property type="match status" value="1"/>
</dbReference>
<organism evidence="4 5">
    <name type="scientific">Buddleja alternifolia</name>
    <dbReference type="NCBI Taxonomy" id="168488"/>
    <lineage>
        <taxon>Eukaryota</taxon>
        <taxon>Viridiplantae</taxon>
        <taxon>Streptophyta</taxon>
        <taxon>Embryophyta</taxon>
        <taxon>Tracheophyta</taxon>
        <taxon>Spermatophyta</taxon>
        <taxon>Magnoliopsida</taxon>
        <taxon>eudicotyledons</taxon>
        <taxon>Gunneridae</taxon>
        <taxon>Pentapetalae</taxon>
        <taxon>asterids</taxon>
        <taxon>lamiids</taxon>
        <taxon>Lamiales</taxon>
        <taxon>Scrophulariaceae</taxon>
        <taxon>Buddlejeae</taxon>
        <taxon>Buddleja</taxon>
    </lineage>
</organism>
<dbReference type="AlphaFoldDB" id="A0AAV6X9X1"/>
<reference evidence="4" key="1">
    <citation type="submission" date="2019-10" db="EMBL/GenBank/DDBJ databases">
        <authorList>
            <person name="Zhang R."/>
            <person name="Pan Y."/>
            <person name="Wang J."/>
            <person name="Ma R."/>
            <person name="Yu S."/>
        </authorList>
    </citation>
    <scope>NUCLEOTIDE SEQUENCE</scope>
    <source>
        <strain evidence="4">LA-IB0</strain>
        <tissue evidence="4">Leaf</tissue>
    </source>
</reference>
<dbReference type="EMBL" id="WHWC01000007">
    <property type="protein sequence ID" value="KAG8379164.1"/>
    <property type="molecule type" value="Genomic_DNA"/>
</dbReference>
<comment type="caution">
    <text evidence="4">The sequence shown here is derived from an EMBL/GenBank/DDBJ whole genome shotgun (WGS) entry which is preliminary data.</text>
</comment>
<feature type="region of interest" description="Disordered" evidence="2">
    <location>
        <begin position="364"/>
        <end position="385"/>
    </location>
</feature>
<gene>
    <name evidence="4" type="ORF">BUALT_Bualt07G0059700</name>
</gene>
<protein>
    <recommendedName>
        <fullName evidence="3">Pectinesterase inhibitor domain-containing protein</fullName>
    </recommendedName>
</protein>
<dbReference type="CDD" id="cd15798">
    <property type="entry name" value="PMEI-like_3"/>
    <property type="match status" value="1"/>
</dbReference>
<feature type="domain" description="Pectinesterase inhibitor" evidence="3">
    <location>
        <begin position="121"/>
        <end position="276"/>
    </location>
</feature>
<dbReference type="InterPro" id="IPR051955">
    <property type="entry name" value="PME_Inhibitor"/>
</dbReference>
<dbReference type="SMART" id="SM00856">
    <property type="entry name" value="PMEI"/>
    <property type="match status" value="1"/>
</dbReference>
<keyword evidence="5" id="KW-1185">Reference proteome</keyword>
<accession>A0AAV6X9X1</accession>
<evidence type="ECO:0000313" key="5">
    <source>
        <dbReference type="Proteomes" id="UP000826271"/>
    </source>
</evidence>
<sequence length="421" mass="47961">MICQDLFIDSLSQLNKSMIMTMDFVSPKDKILDNEEIVENLRILMINAMYDVDKCLKGLEETRKEWRFLKNQIESRIYSAKVYMLNSLDILDNKNVIHEIFYPRVGSIMAAECYMLSFDVYLSSSSRYYCHLTTYPELCYDSISSIVNATILKSKPGPIFSASIKVSINELNNTTIFITKALYTSKTNDSLVGLRLYKCRTWANDSLSRLNESLSILGVDSDIDSLTYEEMDNMKALMMAAMRDAIKCLLALDEIDAMVVESEEKIMGVEEVKLGMEKARKCMVNSIELLDGSETVLSDFYNPFIENDDYNDHSYYDFDYREELSAVLNKAVGDDDDVAVVEKKTVNEVSSEVTIMICSSSMSNKGRRAKKDGRGRTAFNPKTKVHYDGEGGTSKRLSNKILICYRFPDSIEGSRKRMNLL</sequence>
<proteinExistence type="predicted"/>
<dbReference type="Pfam" id="PF04043">
    <property type="entry name" value="PMEI"/>
    <property type="match status" value="1"/>
</dbReference>
<dbReference type="Proteomes" id="UP000826271">
    <property type="component" value="Unassembled WGS sequence"/>
</dbReference>
<evidence type="ECO:0000256" key="1">
    <source>
        <dbReference type="ARBA" id="ARBA00022729"/>
    </source>
</evidence>
<evidence type="ECO:0000313" key="4">
    <source>
        <dbReference type="EMBL" id="KAG8379164.1"/>
    </source>
</evidence>
<dbReference type="GO" id="GO:0004857">
    <property type="term" value="F:enzyme inhibitor activity"/>
    <property type="evidence" value="ECO:0007669"/>
    <property type="project" value="InterPro"/>
</dbReference>